<evidence type="ECO:0000313" key="1">
    <source>
        <dbReference type="EMBL" id="SMC70419.1"/>
    </source>
</evidence>
<dbReference type="RefSeq" id="WP_084288062.1">
    <property type="nucleotide sequence ID" value="NZ_FWYB01000002.1"/>
</dbReference>
<organism evidence="1 2">
    <name type="scientific">Pedobacter nyackensis</name>
    <dbReference type="NCBI Taxonomy" id="475255"/>
    <lineage>
        <taxon>Bacteria</taxon>
        <taxon>Pseudomonadati</taxon>
        <taxon>Bacteroidota</taxon>
        <taxon>Sphingobacteriia</taxon>
        <taxon>Sphingobacteriales</taxon>
        <taxon>Sphingobacteriaceae</taxon>
        <taxon>Pedobacter</taxon>
    </lineage>
</organism>
<dbReference type="Pfam" id="PF16407">
    <property type="entry name" value="PKD_2"/>
    <property type="match status" value="1"/>
</dbReference>
<gene>
    <name evidence="1" type="ORF">SAMN04488101_102310</name>
</gene>
<reference evidence="1 2" key="1">
    <citation type="submission" date="2017-04" db="EMBL/GenBank/DDBJ databases">
        <authorList>
            <person name="Afonso C.L."/>
            <person name="Miller P.J."/>
            <person name="Scott M.A."/>
            <person name="Spackman E."/>
            <person name="Goraichik I."/>
            <person name="Dimitrov K.M."/>
            <person name="Suarez D.L."/>
            <person name="Swayne D.E."/>
        </authorList>
    </citation>
    <scope>NUCLEOTIDE SEQUENCE [LARGE SCALE GENOMIC DNA]</scope>
    <source>
        <strain evidence="1 2">DSM 19625</strain>
    </source>
</reference>
<name>A0A1W2BBY8_9SPHI</name>
<dbReference type="AlphaFoldDB" id="A0A1W2BBY8"/>
<proteinExistence type="predicted"/>
<accession>A0A1W2BBY8</accession>
<dbReference type="InterPro" id="IPR032183">
    <property type="entry name" value="PKD-like"/>
</dbReference>
<dbReference type="EMBL" id="FWYB01000002">
    <property type="protein sequence ID" value="SMC70419.1"/>
    <property type="molecule type" value="Genomic_DNA"/>
</dbReference>
<dbReference type="PROSITE" id="PS51257">
    <property type="entry name" value="PROKAR_LIPOPROTEIN"/>
    <property type="match status" value="1"/>
</dbReference>
<protein>
    <submittedName>
        <fullName evidence="1">PKD-like family protein</fullName>
    </submittedName>
</protein>
<keyword evidence="2" id="KW-1185">Reference proteome</keyword>
<dbReference type="Proteomes" id="UP000192678">
    <property type="component" value="Unassembled WGS sequence"/>
</dbReference>
<evidence type="ECO:0000313" key="2">
    <source>
        <dbReference type="Proteomes" id="UP000192678"/>
    </source>
</evidence>
<dbReference type="STRING" id="475255.SAMN04488101_102310"/>
<dbReference type="OrthoDB" id="1061929at2"/>
<sequence length="518" mass="57660">MKHIHISLFLGLVVLFASCKKDKSNYDYKPNEQITVTGIETVYNVVSEKDKLVITPTITSNDTDAEFDYMWGIYETNVQGYAPVLDTIAKTKDLNYFIKQPAKAWVLVYRVTNKKTKYAKYTNVTINVGTEFTRGWYVLKDDGTKSDLDLFLSSSATALTEVKENVYSLINGVKLNGKARMINLFSSYKSDVTGIIANTKALFMVSDKDVSAVNVNTMKQIKNMNTLFFERPSTIAPNSAFCASSAYYLINAGQVYSIGTNTQNTGVFGGRKLKDALNSPYYISDYYYTATYGDPCLFDDLNSTFVTLANGSGTTLTNMTDVAGTAMPAVNNNKKALFMGFKSATYIPAPVYAYTTIGFGIFQDKTNSALKILTQMDLDKLKLKLTNDTLKTSDKIYNATMHTLLDADENMIYFVLNNQIWSRNLSNKFEQLQYSPPAGEVVSFIRHKKYAVVADAAFNYNYVMVGTQSGADYKVRMFTKSSGSLSATPALTLTGKGTVRDVMYMSPSVSEYSYSNTY</sequence>